<dbReference type="EMBL" id="KK100282">
    <property type="protein sequence ID" value="KIZ07218.1"/>
    <property type="molecule type" value="Genomic_DNA"/>
</dbReference>
<evidence type="ECO:0000256" key="1">
    <source>
        <dbReference type="SAM" id="Phobius"/>
    </source>
</evidence>
<dbReference type="AlphaFoldDB" id="A0A0D2KAC6"/>
<dbReference type="Proteomes" id="UP000054498">
    <property type="component" value="Unassembled WGS sequence"/>
</dbReference>
<evidence type="ECO:0000313" key="2">
    <source>
        <dbReference type="EMBL" id="KIZ07218.1"/>
    </source>
</evidence>
<feature type="transmembrane region" description="Helical" evidence="1">
    <location>
        <begin position="40"/>
        <end position="65"/>
    </location>
</feature>
<gene>
    <name evidence="2" type="ORF">MNEG_0731</name>
</gene>
<proteinExistence type="predicted"/>
<keyword evidence="1" id="KW-1133">Transmembrane helix</keyword>
<keyword evidence="1" id="KW-0472">Membrane</keyword>
<keyword evidence="3" id="KW-1185">Reference proteome</keyword>
<organism evidence="2 3">
    <name type="scientific">Monoraphidium neglectum</name>
    <dbReference type="NCBI Taxonomy" id="145388"/>
    <lineage>
        <taxon>Eukaryota</taxon>
        <taxon>Viridiplantae</taxon>
        <taxon>Chlorophyta</taxon>
        <taxon>core chlorophytes</taxon>
        <taxon>Chlorophyceae</taxon>
        <taxon>CS clade</taxon>
        <taxon>Sphaeropleales</taxon>
        <taxon>Selenastraceae</taxon>
        <taxon>Monoraphidium</taxon>
    </lineage>
</organism>
<keyword evidence="1" id="KW-0812">Transmembrane</keyword>
<evidence type="ECO:0000313" key="3">
    <source>
        <dbReference type="Proteomes" id="UP000054498"/>
    </source>
</evidence>
<dbReference type="KEGG" id="mng:MNEG_0731"/>
<accession>A0A0D2KAC6</accession>
<dbReference type="OrthoDB" id="543601at2759"/>
<sequence>MSPSCSRRREQYLQRRRESDVLRGSSPLGLPIVPPTHSFIVAWSALTLFLDLTYTAILLPLAFAFGLNQDKAMATVSLTLGFLFTADMGVMLHRAVVIRYMDRLLYVDGFKDVARAYVLFGHFWIDLPVALSAPVQLVGLVLEASGVIDRSMLGGMQVDREGCAKAAMSGAPRGWSPEGVEGG</sequence>
<dbReference type="RefSeq" id="XP_013906237.1">
    <property type="nucleotide sequence ID" value="XM_014050783.1"/>
</dbReference>
<dbReference type="GeneID" id="25726849"/>
<name>A0A0D2KAC6_9CHLO</name>
<feature type="transmembrane region" description="Helical" evidence="1">
    <location>
        <begin position="72"/>
        <end position="96"/>
    </location>
</feature>
<protein>
    <submittedName>
        <fullName evidence="2">Uncharacterized protein</fullName>
    </submittedName>
</protein>
<reference evidence="2 3" key="1">
    <citation type="journal article" date="2013" name="BMC Genomics">
        <title>Reconstruction of the lipid metabolism for the microalga Monoraphidium neglectum from its genome sequence reveals characteristics suitable for biofuel production.</title>
        <authorList>
            <person name="Bogen C."/>
            <person name="Al-Dilaimi A."/>
            <person name="Albersmeier A."/>
            <person name="Wichmann J."/>
            <person name="Grundmann M."/>
            <person name="Rupp O."/>
            <person name="Lauersen K.J."/>
            <person name="Blifernez-Klassen O."/>
            <person name="Kalinowski J."/>
            <person name="Goesmann A."/>
            <person name="Mussgnug J.H."/>
            <person name="Kruse O."/>
        </authorList>
    </citation>
    <scope>NUCLEOTIDE SEQUENCE [LARGE SCALE GENOMIC DNA]</scope>
    <source>
        <strain evidence="2 3">SAG 48.87</strain>
    </source>
</reference>